<dbReference type="PANTHER" id="PTHR13812:SF19">
    <property type="entry name" value="KETIMINE REDUCTASE MU-CRYSTALLIN"/>
    <property type="match status" value="1"/>
</dbReference>
<dbReference type="GO" id="GO:0005737">
    <property type="term" value="C:cytoplasm"/>
    <property type="evidence" value="ECO:0007669"/>
    <property type="project" value="TreeGrafter"/>
</dbReference>
<dbReference type="PANTHER" id="PTHR13812">
    <property type="entry name" value="KETIMINE REDUCTASE MU-CRYSTALLIN"/>
    <property type="match status" value="1"/>
</dbReference>
<dbReference type="EMBL" id="MVGC01000034">
    <property type="protein sequence ID" value="RJE25894.1"/>
    <property type="molecule type" value="Genomic_DNA"/>
</dbReference>
<dbReference type="Gene3D" id="3.40.50.720">
    <property type="entry name" value="NAD(P)-binding Rossmann-like Domain"/>
    <property type="match status" value="1"/>
</dbReference>
<proteinExistence type="inferred from homology"/>
<evidence type="ECO:0000256" key="1">
    <source>
        <dbReference type="ARBA" id="ARBA00008903"/>
    </source>
</evidence>
<dbReference type="AlphaFoldDB" id="A0A3A3A2H6"/>
<comment type="similarity">
    <text evidence="1">Belongs to the ornithine cyclodeaminase/mu-crystallin family.</text>
</comment>
<keyword evidence="4" id="KW-1185">Reference proteome</keyword>
<evidence type="ECO:0000313" key="4">
    <source>
        <dbReference type="Proteomes" id="UP000266188"/>
    </source>
</evidence>
<dbReference type="InterPro" id="IPR023401">
    <property type="entry name" value="ODC_N"/>
</dbReference>
<sequence length="372" mass="41056">MSDIRVLNNPTIHDLLINLSQDEAIEFRRVVEKTFEEFSTGGERRYQPGPGVVNRPNGQNTLFRPFTSDSSVGTKITVDPAPDLDGRRDPLHGVIVLCDGKGNLTGVMNSEEITGYRISMNAMVPFCWRNRAENIIIFGTGVQALWHTRLIITLRGSDVKTITYVSPRSTRADRLIETVTAENRTYWKADCSFHFIDNAAADSQQKIESALAKADSIFCTTPSNKPLFPAHYLDKKRSSAPFISAIGSWQPEMIELDPALLRRAVASDSGNNPMTGKDEGMILTDDRDFALTNSGELIQSKIAAKDIVEVGEIIGLRNGKGKPAALASTNIQKTDRLLSEGFVIYKSVGVSLTDLTVSNAILELARRRQRTI</sequence>
<dbReference type="STRING" id="2070753.A0A3A3A2H6"/>
<reference evidence="4" key="1">
    <citation type="submission" date="2017-02" db="EMBL/GenBank/DDBJ databases">
        <authorList>
            <person name="Tafer H."/>
            <person name="Lopandic K."/>
        </authorList>
    </citation>
    <scope>NUCLEOTIDE SEQUENCE [LARGE SCALE GENOMIC DNA]</scope>
    <source>
        <strain evidence="4">CBS 366.77</strain>
    </source>
</reference>
<dbReference type="InterPro" id="IPR036291">
    <property type="entry name" value="NAD(P)-bd_dom_sf"/>
</dbReference>
<dbReference type="OrthoDB" id="41492at2759"/>
<gene>
    <name evidence="3" type="ORF">PHISCL_01736</name>
</gene>
<dbReference type="InterPro" id="IPR003462">
    <property type="entry name" value="ODC_Mu_crystall"/>
</dbReference>
<evidence type="ECO:0000313" key="3">
    <source>
        <dbReference type="EMBL" id="RJE25894.1"/>
    </source>
</evidence>
<evidence type="ECO:0000256" key="2">
    <source>
        <dbReference type="SAM" id="MobiDB-lite"/>
    </source>
</evidence>
<comment type="caution">
    <text evidence="3">The sequence shown here is derived from an EMBL/GenBank/DDBJ whole genome shotgun (WGS) entry which is preliminary data.</text>
</comment>
<dbReference type="Gene3D" id="3.30.1780.10">
    <property type="entry name" value="ornithine cyclodeaminase, domain 1"/>
    <property type="match status" value="1"/>
</dbReference>
<protein>
    <submittedName>
        <fullName evidence="3">Proline utilization protein PrnX</fullName>
    </submittedName>
</protein>
<dbReference type="SUPFAM" id="SSF51735">
    <property type="entry name" value="NAD(P)-binding Rossmann-fold domains"/>
    <property type="match status" value="1"/>
</dbReference>
<dbReference type="Proteomes" id="UP000266188">
    <property type="component" value="Unassembled WGS sequence"/>
</dbReference>
<name>A0A3A3A2H6_9EURO</name>
<accession>A0A3A3A2H6</accession>
<organism evidence="3 4">
    <name type="scientific">Aspergillus sclerotialis</name>
    <dbReference type="NCBI Taxonomy" id="2070753"/>
    <lineage>
        <taxon>Eukaryota</taxon>
        <taxon>Fungi</taxon>
        <taxon>Dikarya</taxon>
        <taxon>Ascomycota</taxon>
        <taxon>Pezizomycotina</taxon>
        <taxon>Eurotiomycetes</taxon>
        <taxon>Eurotiomycetidae</taxon>
        <taxon>Eurotiales</taxon>
        <taxon>Aspergillaceae</taxon>
        <taxon>Aspergillus</taxon>
        <taxon>Aspergillus subgen. Polypaecilum</taxon>
    </lineage>
</organism>
<feature type="region of interest" description="Disordered" evidence="2">
    <location>
        <begin position="40"/>
        <end position="59"/>
    </location>
</feature>